<sequence>MNSTNLRQVDGGTFIKQGDFSSEFAFELLDENNQLINLDDEEAIITLSSPYDRETFFEKTVTVKDGKISFQIDEILPIRYYIIEVKCADYVFPSDNRFQIEVTKGSEDYIPKDPLGKVLTETEVIELLNEPEFIAKVTGPKGDTGISTYDLWLSQGNTGTEQDFIDSLRGADGLAGPIGATGPQGATGATGTQGTQGIKGDKGDTGTSGQDGNDGQDGKSTYQIWLDLGNVGSEQDFIDSLAPKIERHAPTGYSLDRTTRPWTIHFDNGCDLLMPDYATTETIYGYGYTAYNAETEIEQFPLSEQVMRTSRGHLTIEKWKTSNAACAYWANSTIVINPINDQKLFDFSHAQLNPNDTDKSYSLVRQKNFIRVMYELGIWSEVDIVSLGAVKL</sequence>
<evidence type="ECO:0000313" key="3">
    <source>
        <dbReference type="Proteomes" id="UP001152598"/>
    </source>
</evidence>
<dbReference type="Proteomes" id="UP001152598">
    <property type="component" value="Unassembled WGS sequence"/>
</dbReference>
<feature type="compositionally biased region" description="Low complexity" evidence="1">
    <location>
        <begin position="179"/>
        <end position="198"/>
    </location>
</feature>
<dbReference type="Pfam" id="PF01391">
    <property type="entry name" value="Collagen"/>
    <property type="match status" value="1"/>
</dbReference>
<organism evidence="2 3">
    <name type="scientific">Lactococcus lactis</name>
    <dbReference type="NCBI Taxonomy" id="1358"/>
    <lineage>
        <taxon>Bacteria</taxon>
        <taxon>Bacillati</taxon>
        <taxon>Bacillota</taxon>
        <taxon>Bacilli</taxon>
        <taxon>Lactobacillales</taxon>
        <taxon>Streptococcaceae</taxon>
        <taxon>Lactococcus</taxon>
    </lineage>
</organism>
<name>A0AAP3Z0G7_9LACT</name>
<reference evidence="2" key="2">
    <citation type="journal article" date="2023" name="Food Microbiol.">
        <title>Evaluation of the fermentation potential of lactic acid bacteria isolated from herbs, fruits and vegetables as starter cultures in nut-based milk alternatives.</title>
        <authorList>
            <person name="Huang W."/>
            <person name="Dong A."/>
            <person name="Pham H.T."/>
            <person name="Zhou C."/>
            <person name="Huo Z."/>
            <person name="Watjen A.P."/>
            <person name="Prakash S."/>
            <person name="Bang-Berthelsen C.H."/>
            <person name="Turner M.S."/>
        </authorList>
    </citation>
    <scope>NUCLEOTIDE SEQUENCE</scope>
    <source>
        <strain evidence="2">54</strain>
    </source>
</reference>
<accession>A0AAP3Z0G7</accession>
<protein>
    <submittedName>
        <fullName evidence="2">Collagen-like protein</fullName>
    </submittedName>
</protein>
<dbReference type="RefSeq" id="WP_278228303.1">
    <property type="nucleotide sequence ID" value="NZ_JAOWLV010000002.1"/>
</dbReference>
<keyword evidence="2" id="KW-0176">Collagen</keyword>
<dbReference type="EMBL" id="JAOWLV010000002">
    <property type="protein sequence ID" value="MDG4976101.1"/>
    <property type="molecule type" value="Genomic_DNA"/>
</dbReference>
<proteinExistence type="predicted"/>
<reference evidence="2" key="1">
    <citation type="submission" date="2022-10" db="EMBL/GenBank/DDBJ databases">
        <authorList>
            <person name="Turner M.S."/>
            <person name="Huang W."/>
        </authorList>
    </citation>
    <scope>NUCLEOTIDE SEQUENCE</scope>
    <source>
        <strain evidence="2">54</strain>
    </source>
</reference>
<feature type="region of interest" description="Disordered" evidence="1">
    <location>
        <begin position="179"/>
        <end position="220"/>
    </location>
</feature>
<dbReference type="AlphaFoldDB" id="A0AAP3Z0G7"/>
<evidence type="ECO:0000313" key="2">
    <source>
        <dbReference type="EMBL" id="MDG4976101.1"/>
    </source>
</evidence>
<comment type="caution">
    <text evidence="2">The sequence shown here is derived from an EMBL/GenBank/DDBJ whole genome shotgun (WGS) entry which is preliminary data.</text>
</comment>
<dbReference type="InterPro" id="IPR008160">
    <property type="entry name" value="Collagen"/>
</dbReference>
<gene>
    <name evidence="2" type="ORF">OGZ50_05050</name>
</gene>
<evidence type="ECO:0000256" key="1">
    <source>
        <dbReference type="SAM" id="MobiDB-lite"/>
    </source>
</evidence>